<feature type="transmembrane region" description="Helical" evidence="13">
    <location>
        <begin position="164"/>
        <end position="183"/>
    </location>
</feature>
<keyword evidence="5 13" id="KW-0812">Transmembrane</keyword>
<dbReference type="GO" id="GO:0051028">
    <property type="term" value="P:mRNA transport"/>
    <property type="evidence" value="ECO:0007669"/>
    <property type="project" value="UniProtKB-KW"/>
</dbReference>
<comment type="subcellular location">
    <subcellularLocation>
        <location evidence="1">Nucleus membrane</location>
        <topology evidence="1">Multi-pass membrane protein</topology>
    </subcellularLocation>
    <subcellularLocation>
        <location evidence="2">Nucleus</location>
        <location evidence="2">Nuclear pore complex</location>
    </subcellularLocation>
</comment>
<feature type="transmembrane region" description="Helical" evidence="13">
    <location>
        <begin position="122"/>
        <end position="144"/>
    </location>
</feature>
<feature type="transmembrane region" description="Helical" evidence="13">
    <location>
        <begin position="44"/>
        <end position="63"/>
    </location>
</feature>
<dbReference type="GO" id="GO:0106166">
    <property type="term" value="F:spindle pole body-nuclear membrane anchor activity"/>
    <property type="evidence" value="ECO:0007669"/>
    <property type="project" value="TreeGrafter"/>
</dbReference>
<feature type="transmembrane region" description="Helical" evidence="13">
    <location>
        <begin position="69"/>
        <end position="86"/>
    </location>
</feature>
<evidence type="ECO:0000256" key="11">
    <source>
        <dbReference type="ARBA" id="ARBA00023136"/>
    </source>
</evidence>
<gene>
    <name evidence="14" type="ORF">PACTADRAFT_76168</name>
</gene>
<evidence type="ECO:0008006" key="16">
    <source>
        <dbReference type="Google" id="ProtNLM"/>
    </source>
</evidence>
<dbReference type="GO" id="GO:0006999">
    <property type="term" value="P:nuclear pore organization"/>
    <property type="evidence" value="ECO:0007669"/>
    <property type="project" value="TreeGrafter"/>
</dbReference>
<keyword evidence="10" id="KW-0906">Nuclear pore complex</keyword>
<keyword evidence="4" id="KW-0813">Transport</keyword>
<evidence type="ECO:0000256" key="6">
    <source>
        <dbReference type="ARBA" id="ARBA00022816"/>
    </source>
</evidence>
<proteinExistence type="inferred from homology"/>
<evidence type="ECO:0000256" key="8">
    <source>
        <dbReference type="ARBA" id="ARBA00022989"/>
    </source>
</evidence>
<dbReference type="AlphaFoldDB" id="A0A1E4TS16"/>
<dbReference type="EMBL" id="KV454015">
    <property type="protein sequence ID" value="ODV94532.1"/>
    <property type="molecule type" value="Genomic_DNA"/>
</dbReference>
<dbReference type="GO" id="GO:0031965">
    <property type="term" value="C:nuclear membrane"/>
    <property type="evidence" value="ECO:0007669"/>
    <property type="project" value="UniProtKB-SubCell"/>
</dbReference>
<evidence type="ECO:0000256" key="1">
    <source>
        <dbReference type="ARBA" id="ARBA00004232"/>
    </source>
</evidence>
<keyword evidence="15" id="KW-1185">Reference proteome</keyword>
<evidence type="ECO:0000256" key="9">
    <source>
        <dbReference type="ARBA" id="ARBA00023010"/>
    </source>
</evidence>
<keyword evidence="12" id="KW-0539">Nucleus</keyword>
<feature type="transmembrane region" description="Helical" evidence="13">
    <location>
        <begin position="208"/>
        <end position="228"/>
    </location>
</feature>
<keyword evidence="7" id="KW-0653">Protein transport</keyword>
<evidence type="ECO:0000256" key="5">
    <source>
        <dbReference type="ARBA" id="ARBA00022692"/>
    </source>
</evidence>
<dbReference type="Proteomes" id="UP000094236">
    <property type="component" value="Unassembled WGS sequence"/>
</dbReference>
<dbReference type="InterPro" id="IPR019049">
    <property type="entry name" value="Nucleoporin_prot_Ndc1/Nup"/>
</dbReference>
<keyword evidence="8 13" id="KW-1133">Transmembrane helix</keyword>
<comment type="similarity">
    <text evidence="3">Belongs to the NDC1 family.</text>
</comment>
<dbReference type="GO" id="GO:0015031">
    <property type="term" value="P:protein transport"/>
    <property type="evidence" value="ECO:0007669"/>
    <property type="project" value="UniProtKB-KW"/>
</dbReference>
<evidence type="ECO:0000313" key="15">
    <source>
        <dbReference type="Proteomes" id="UP000094236"/>
    </source>
</evidence>
<evidence type="ECO:0000256" key="7">
    <source>
        <dbReference type="ARBA" id="ARBA00022927"/>
    </source>
</evidence>
<dbReference type="PANTHER" id="PTHR13269">
    <property type="entry name" value="NUCLEOPORIN NDC1"/>
    <property type="match status" value="1"/>
</dbReference>
<evidence type="ECO:0000256" key="13">
    <source>
        <dbReference type="SAM" id="Phobius"/>
    </source>
</evidence>
<name>A0A1E4TS16_PACTA</name>
<keyword evidence="9" id="KW-0811">Translocation</keyword>
<accession>A0A1E4TS16</accession>
<sequence>MIDLSKLESERRVLNSGNNGDKVKIQPVFYRKLYYTILNKRMKFYIRLLFALSVLFSISMTFYISSFQIFMVPIGSLVIFSGFIMIKSSRDINVVVENDSNYLNFASQAIGELINKKFFNTLLSYTISSFCSHLIICYSESFGYYTPLPTRTIKPSFNDQFVYLWYHCTLVSIVYSIQHAIFLKDKLYFKYGVDRLDPREHILKNHLLLLKNALYLTVFLSVLNPVIYILQRDFIYKILLYPIYWIFNLNYKVPPLKFTLSLYWKLIINNFFIFYSWELINRIYDVYSTIGCIHNSNPISQYSNDPINTLLTGLRDYKNPLVRLVAFQELLHIVTIEEDPKFKRMIYNSHFKHTYVWPMILNECSIVIKDTCKRIQSRRPVLQENILSKIPIVNNKPKKTRKNEVAKPIFGSSFSNIDEDSNDSIDHYSLDPVDLLVSKSEKNHDENKAKIINDDISPIDLTKTFEPIVKSFDQYYLELLNSSIAYPFRPTLEREISTRILNPVNFGNCIIIIGTTLINEYDNTVTGQEMLSLLMLVYNVTQDFIRDFKISNNNNLISIFNELTADILEEYKSLNEE</sequence>
<dbReference type="STRING" id="669874.A0A1E4TS16"/>
<keyword evidence="6" id="KW-0509">mRNA transport</keyword>
<evidence type="ECO:0000256" key="3">
    <source>
        <dbReference type="ARBA" id="ARBA00005760"/>
    </source>
</evidence>
<evidence type="ECO:0000256" key="10">
    <source>
        <dbReference type="ARBA" id="ARBA00023132"/>
    </source>
</evidence>
<protein>
    <recommendedName>
        <fullName evidence="16">Nucleoporin NDC1</fullName>
    </recommendedName>
</protein>
<evidence type="ECO:0000256" key="12">
    <source>
        <dbReference type="ARBA" id="ARBA00023242"/>
    </source>
</evidence>
<dbReference type="PANTHER" id="PTHR13269:SF6">
    <property type="entry name" value="NUCLEOPORIN NDC1"/>
    <property type="match status" value="1"/>
</dbReference>
<dbReference type="GO" id="GO:0070762">
    <property type="term" value="C:nuclear pore transmembrane ring"/>
    <property type="evidence" value="ECO:0007669"/>
    <property type="project" value="TreeGrafter"/>
</dbReference>
<dbReference type="GO" id="GO:0070631">
    <property type="term" value="P:spindle pole body localization"/>
    <property type="evidence" value="ECO:0007669"/>
    <property type="project" value="TreeGrafter"/>
</dbReference>
<dbReference type="GO" id="GO:0005816">
    <property type="term" value="C:spindle pole body"/>
    <property type="evidence" value="ECO:0007669"/>
    <property type="project" value="TreeGrafter"/>
</dbReference>
<evidence type="ECO:0000256" key="4">
    <source>
        <dbReference type="ARBA" id="ARBA00022448"/>
    </source>
</evidence>
<evidence type="ECO:0000256" key="2">
    <source>
        <dbReference type="ARBA" id="ARBA00004567"/>
    </source>
</evidence>
<dbReference type="Pfam" id="PF09531">
    <property type="entry name" value="Ndc1_Nup"/>
    <property type="match status" value="1"/>
</dbReference>
<organism evidence="14 15">
    <name type="scientific">Pachysolen tannophilus NRRL Y-2460</name>
    <dbReference type="NCBI Taxonomy" id="669874"/>
    <lineage>
        <taxon>Eukaryota</taxon>
        <taxon>Fungi</taxon>
        <taxon>Dikarya</taxon>
        <taxon>Ascomycota</taxon>
        <taxon>Saccharomycotina</taxon>
        <taxon>Pichiomycetes</taxon>
        <taxon>Pachysolenaceae</taxon>
        <taxon>Pachysolen</taxon>
    </lineage>
</organism>
<reference evidence="15" key="1">
    <citation type="submission" date="2016-05" db="EMBL/GenBank/DDBJ databases">
        <title>Comparative genomics of biotechnologically important yeasts.</title>
        <authorList>
            <consortium name="DOE Joint Genome Institute"/>
            <person name="Riley R."/>
            <person name="Haridas S."/>
            <person name="Wolfe K.H."/>
            <person name="Lopes M.R."/>
            <person name="Hittinger C.T."/>
            <person name="Goker M."/>
            <person name="Salamov A."/>
            <person name="Wisecaver J."/>
            <person name="Long T.M."/>
            <person name="Aerts A.L."/>
            <person name="Barry K."/>
            <person name="Choi C."/>
            <person name="Clum A."/>
            <person name="Coughlan A.Y."/>
            <person name="Deshpande S."/>
            <person name="Douglass A.P."/>
            <person name="Hanson S.J."/>
            <person name="Klenk H.-P."/>
            <person name="Labutti K."/>
            <person name="Lapidus A."/>
            <person name="Lindquist E."/>
            <person name="Lipzen A."/>
            <person name="Meier-Kolthoff J.P."/>
            <person name="Ohm R.A."/>
            <person name="Otillar R.P."/>
            <person name="Pangilinan J."/>
            <person name="Peng Y."/>
            <person name="Rokas A."/>
            <person name="Rosa C.A."/>
            <person name="Scheuner C."/>
            <person name="Sibirny A.A."/>
            <person name="Slot J.C."/>
            <person name="Stielow J.B."/>
            <person name="Sun H."/>
            <person name="Kurtzman C.P."/>
            <person name="Blackwell M."/>
            <person name="Grigoriev I.V."/>
            <person name="Jeffries T.W."/>
        </authorList>
    </citation>
    <scope>NUCLEOTIDE SEQUENCE [LARGE SCALE GENOMIC DNA]</scope>
    <source>
        <strain evidence="15">NRRL Y-2460</strain>
    </source>
</reference>
<dbReference type="OrthoDB" id="67850at2759"/>
<keyword evidence="11 13" id="KW-0472">Membrane</keyword>
<evidence type="ECO:0000313" key="14">
    <source>
        <dbReference type="EMBL" id="ODV94532.1"/>
    </source>
</evidence>